<proteinExistence type="predicted"/>
<protein>
    <submittedName>
        <fullName evidence="1">Uncharacterized protein</fullName>
    </submittedName>
</protein>
<sequence>MRLAFSLICPRAQKENGNHWLTTLLPSAICRIFPATPLVSGPDHPRGKSRRLFANCESSPLKTPRTQESSDGKLLEKLRILERRYMQVVFHPSSYEHEEFSQ</sequence>
<gene>
    <name evidence="1" type="ORF">TNCT_382171</name>
</gene>
<dbReference type="AlphaFoldDB" id="A0A8X6IM04"/>
<evidence type="ECO:0000313" key="1">
    <source>
        <dbReference type="EMBL" id="GFR07290.1"/>
    </source>
</evidence>
<name>A0A8X6IM04_TRICU</name>
<evidence type="ECO:0000313" key="2">
    <source>
        <dbReference type="Proteomes" id="UP000887116"/>
    </source>
</evidence>
<comment type="caution">
    <text evidence="1">The sequence shown here is derived from an EMBL/GenBank/DDBJ whole genome shotgun (WGS) entry which is preliminary data.</text>
</comment>
<dbReference type="EMBL" id="BMAO01026134">
    <property type="protein sequence ID" value="GFR07290.1"/>
    <property type="molecule type" value="Genomic_DNA"/>
</dbReference>
<keyword evidence="2" id="KW-1185">Reference proteome</keyword>
<reference evidence="1" key="1">
    <citation type="submission" date="2020-07" db="EMBL/GenBank/DDBJ databases">
        <title>Multicomponent nature underlies the extraordinary mechanical properties of spider dragline silk.</title>
        <authorList>
            <person name="Kono N."/>
            <person name="Nakamura H."/>
            <person name="Mori M."/>
            <person name="Yoshida Y."/>
            <person name="Ohtoshi R."/>
            <person name="Malay A.D."/>
            <person name="Moran D.A.P."/>
            <person name="Tomita M."/>
            <person name="Numata K."/>
            <person name="Arakawa K."/>
        </authorList>
    </citation>
    <scope>NUCLEOTIDE SEQUENCE</scope>
</reference>
<dbReference type="Proteomes" id="UP000887116">
    <property type="component" value="Unassembled WGS sequence"/>
</dbReference>
<accession>A0A8X6IM04</accession>
<dbReference type="OrthoDB" id="6416053at2759"/>
<organism evidence="1 2">
    <name type="scientific">Trichonephila clavata</name>
    <name type="common">Joro spider</name>
    <name type="synonym">Nephila clavata</name>
    <dbReference type="NCBI Taxonomy" id="2740835"/>
    <lineage>
        <taxon>Eukaryota</taxon>
        <taxon>Metazoa</taxon>
        <taxon>Ecdysozoa</taxon>
        <taxon>Arthropoda</taxon>
        <taxon>Chelicerata</taxon>
        <taxon>Arachnida</taxon>
        <taxon>Araneae</taxon>
        <taxon>Araneomorphae</taxon>
        <taxon>Entelegynae</taxon>
        <taxon>Araneoidea</taxon>
        <taxon>Nephilidae</taxon>
        <taxon>Trichonephila</taxon>
    </lineage>
</organism>